<reference evidence="2" key="1">
    <citation type="submission" date="2019-02" db="EMBL/GenBank/DDBJ databases">
        <authorList>
            <person name="Gruber-Vodicka R. H."/>
            <person name="Seah K. B. B."/>
        </authorList>
    </citation>
    <scope>NUCLEOTIDE SEQUENCE</scope>
    <source>
        <strain evidence="3">BECK_BZ163</strain>
        <strain evidence="2">BECK_BZ165</strain>
    </source>
</reference>
<keyword evidence="1" id="KW-0472">Membrane</keyword>
<evidence type="ECO:0000313" key="2">
    <source>
        <dbReference type="EMBL" id="VFJ57940.1"/>
    </source>
</evidence>
<organism evidence="2">
    <name type="scientific">Candidatus Kentrum sp. FM</name>
    <dbReference type="NCBI Taxonomy" id="2126340"/>
    <lineage>
        <taxon>Bacteria</taxon>
        <taxon>Pseudomonadati</taxon>
        <taxon>Pseudomonadota</taxon>
        <taxon>Gammaproteobacteria</taxon>
        <taxon>Candidatus Kentrum</taxon>
    </lineage>
</organism>
<accession>A0A450SVE2</accession>
<keyword evidence="1" id="KW-1133">Transmembrane helix</keyword>
<sequence length="68" mass="7672">MPGLGVATRIKNEVHKRCSALFVFALWRTVRATFGLAGFPYFIRYCYPVRPAALRVATIAVRFPTVVK</sequence>
<gene>
    <name evidence="3" type="ORF">BECKFM1743A_GA0114220_103085</name>
    <name evidence="2" type="ORF">BECKFM1743C_GA0114222_102133</name>
</gene>
<dbReference type="EMBL" id="CAADFA010000213">
    <property type="protein sequence ID" value="VFJ57940.1"/>
    <property type="molecule type" value="Genomic_DNA"/>
</dbReference>
<keyword evidence="1" id="KW-0812">Transmembrane</keyword>
<dbReference type="EMBL" id="CAADEZ010000308">
    <property type="protein sequence ID" value="VFJ62508.1"/>
    <property type="molecule type" value="Genomic_DNA"/>
</dbReference>
<evidence type="ECO:0000313" key="3">
    <source>
        <dbReference type="EMBL" id="VFJ62508.1"/>
    </source>
</evidence>
<proteinExistence type="predicted"/>
<protein>
    <submittedName>
        <fullName evidence="2">Uncharacterized protein</fullName>
    </submittedName>
</protein>
<evidence type="ECO:0000256" key="1">
    <source>
        <dbReference type="SAM" id="Phobius"/>
    </source>
</evidence>
<name>A0A450SVE2_9GAMM</name>
<dbReference type="AlphaFoldDB" id="A0A450SVE2"/>
<feature type="transmembrane region" description="Helical" evidence="1">
    <location>
        <begin position="21"/>
        <end position="43"/>
    </location>
</feature>